<dbReference type="EMBL" id="VSSQ01140661">
    <property type="protein sequence ID" value="MPN62529.1"/>
    <property type="molecule type" value="Genomic_DNA"/>
</dbReference>
<accession>A0A645JIK7</accession>
<name>A0A645JIK7_9ZZZZ</name>
<evidence type="ECO:0000313" key="1">
    <source>
        <dbReference type="EMBL" id="MPN62529.1"/>
    </source>
</evidence>
<sequence>MHRFVGAFVDHDGLIHADVEHEFAPHSTKNVVFYCVRHIDPVKQIHHSLQILLLYVVFVLDAQTDFPKVRVGHTVVFLDRIHALNDAMKDRVHSVCFADDFFTGDSVEQ</sequence>
<proteinExistence type="predicted"/>
<organism evidence="1">
    <name type="scientific">bioreactor metagenome</name>
    <dbReference type="NCBI Taxonomy" id="1076179"/>
    <lineage>
        <taxon>unclassified sequences</taxon>
        <taxon>metagenomes</taxon>
        <taxon>ecological metagenomes</taxon>
    </lineage>
</organism>
<comment type="caution">
    <text evidence="1">The sequence shown here is derived from an EMBL/GenBank/DDBJ whole genome shotgun (WGS) entry which is preliminary data.</text>
</comment>
<dbReference type="AlphaFoldDB" id="A0A645JIK7"/>
<reference evidence="1" key="1">
    <citation type="submission" date="2019-08" db="EMBL/GenBank/DDBJ databases">
        <authorList>
            <person name="Kucharzyk K."/>
            <person name="Murdoch R.W."/>
            <person name="Higgins S."/>
            <person name="Loffler F."/>
        </authorList>
    </citation>
    <scope>NUCLEOTIDE SEQUENCE</scope>
</reference>
<gene>
    <name evidence="1" type="ORF">SDC9_210278</name>
</gene>
<protein>
    <submittedName>
        <fullName evidence="1">Uncharacterized protein</fullName>
    </submittedName>
</protein>